<evidence type="ECO:0000256" key="4">
    <source>
        <dbReference type="ARBA" id="ARBA00022729"/>
    </source>
</evidence>
<evidence type="ECO:0000259" key="10">
    <source>
        <dbReference type="PROSITE" id="PS51779"/>
    </source>
</evidence>
<dbReference type="PANTHER" id="PTHR12815">
    <property type="entry name" value="SORTING AND ASSEMBLY MACHINERY SAMM50 PROTEIN FAMILY MEMBER"/>
    <property type="match status" value="1"/>
</dbReference>
<feature type="domain" description="POTRA" evidence="10">
    <location>
        <begin position="25"/>
        <end position="92"/>
    </location>
</feature>
<evidence type="ECO:0000256" key="5">
    <source>
        <dbReference type="ARBA" id="ARBA00022737"/>
    </source>
</evidence>
<feature type="domain" description="POTRA" evidence="10">
    <location>
        <begin position="93"/>
        <end position="173"/>
    </location>
</feature>
<dbReference type="GO" id="GO:0043165">
    <property type="term" value="P:Gram-negative-bacterium-type cell outer membrane assembly"/>
    <property type="evidence" value="ECO:0007669"/>
    <property type="project" value="UniProtKB-UniRule"/>
</dbReference>
<feature type="chain" id="PRO_5028541747" description="Outer membrane protein assembly factor BamA" evidence="8">
    <location>
        <begin position="22"/>
        <end position="800"/>
    </location>
</feature>
<dbReference type="HAMAP" id="MF_01430">
    <property type="entry name" value="OM_assembly_BamA"/>
    <property type="match status" value="1"/>
</dbReference>
<dbReference type="Gene3D" id="2.40.160.50">
    <property type="entry name" value="membrane protein fhac: a member of the omp85/tpsb transporter family"/>
    <property type="match status" value="1"/>
</dbReference>
<keyword evidence="4 8" id="KW-0732">Signal</keyword>
<dbReference type="PIRSF" id="PIRSF006076">
    <property type="entry name" value="OM_assembly_OMP85"/>
    <property type="match status" value="1"/>
</dbReference>
<keyword evidence="2 8" id="KW-1134">Transmembrane beta strand</keyword>
<dbReference type="InterPro" id="IPR000184">
    <property type="entry name" value="Bac_surfAg_D15"/>
</dbReference>
<evidence type="ECO:0000256" key="7">
    <source>
        <dbReference type="ARBA" id="ARBA00023237"/>
    </source>
</evidence>
<dbReference type="NCBIfam" id="TIGR03303">
    <property type="entry name" value="OM_YaeT"/>
    <property type="match status" value="1"/>
</dbReference>
<proteinExistence type="inferred from homology"/>
<dbReference type="EMBL" id="CP059567">
    <property type="protein sequence ID" value="QMT40328.1"/>
    <property type="molecule type" value="Genomic_DNA"/>
</dbReference>
<feature type="domain" description="POTRA" evidence="10">
    <location>
        <begin position="176"/>
        <end position="264"/>
    </location>
</feature>
<dbReference type="GO" id="GO:0051205">
    <property type="term" value="P:protein insertion into membrane"/>
    <property type="evidence" value="ECO:0007669"/>
    <property type="project" value="UniProtKB-UniRule"/>
</dbReference>
<dbReference type="Proteomes" id="UP000514752">
    <property type="component" value="Chromosome"/>
</dbReference>
<evidence type="ECO:0000256" key="3">
    <source>
        <dbReference type="ARBA" id="ARBA00022692"/>
    </source>
</evidence>
<feature type="domain" description="POTRA" evidence="10">
    <location>
        <begin position="267"/>
        <end position="346"/>
    </location>
</feature>
<evidence type="ECO:0000313" key="11">
    <source>
        <dbReference type="EMBL" id="QMT40328.1"/>
    </source>
</evidence>
<evidence type="ECO:0000256" key="8">
    <source>
        <dbReference type="HAMAP-Rule" id="MF_01430"/>
    </source>
</evidence>
<name>A0A7D7S7J7_9NEIS</name>
<dbReference type="Gene3D" id="3.10.20.310">
    <property type="entry name" value="membrane protein fhac"/>
    <property type="match status" value="5"/>
</dbReference>
<keyword evidence="5 8" id="KW-0677">Repeat</keyword>
<dbReference type="PANTHER" id="PTHR12815:SF23">
    <property type="entry name" value="OUTER MEMBRANE PROTEIN ASSEMBLY FACTOR BAMA"/>
    <property type="match status" value="1"/>
</dbReference>
<dbReference type="InterPro" id="IPR034746">
    <property type="entry name" value="POTRA"/>
</dbReference>
<dbReference type="Pfam" id="PF01103">
    <property type="entry name" value="Omp85"/>
    <property type="match status" value="1"/>
</dbReference>
<dbReference type="GO" id="GO:0009279">
    <property type="term" value="C:cell outer membrane"/>
    <property type="evidence" value="ECO:0007669"/>
    <property type="project" value="UniProtKB-SubCell"/>
</dbReference>
<evidence type="ECO:0000256" key="9">
    <source>
        <dbReference type="NCBIfam" id="TIGR03303"/>
    </source>
</evidence>
<dbReference type="Pfam" id="PF07244">
    <property type="entry name" value="POTRA"/>
    <property type="match status" value="4"/>
</dbReference>
<evidence type="ECO:0000313" key="12">
    <source>
        <dbReference type="Proteomes" id="UP000514752"/>
    </source>
</evidence>
<comment type="subcellular location">
    <subcellularLocation>
        <location evidence="8">Cell outer membrane</location>
    </subcellularLocation>
    <subcellularLocation>
        <location evidence="1">Membrane</location>
    </subcellularLocation>
</comment>
<keyword evidence="7 8" id="KW-0998">Cell outer membrane</keyword>
<sequence precursor="true">MKLNKLSFALIAAGLSSWALAADPFTIQDIRIEGLQRTEPATVFGFLPIQIGGTFADGDSEQIIKNLYATGLFDDVRVETLGNQVLLTVVERPVISSVTVTGGKVLPSDAIKRNLDTFGLGQSQPFNQAVLSQAVAALQQEYTNHGKYAVKITPQVNRLSRNRVDIAINIDEGDTTHIREIQFEGNQAFSARTLRRQMQLDENGWLSWLSKDDRFSDEKFRQDLQSITEFYQNEGYFEGRVEDADVRFNEDKTAQTLWVKVHEGPRYRWGQVRIEGDSREVPKEELEGLLTMRAGKWYNRELMVDSLRAIQDRMGQAGYALNQVSVLPQPDAANQTVEFVLVVNPGRKVYVNQINITGNNKTRDEVIRREMRQLEAAPYDSAKINRSKERIQLLGYFDEVTMETRPVENTPDQVDVDVAVKERSTGSIEIAAGWVQDTGLVLSAGVSQDNLFGTGKSVSLRLARGKTQNTASLSFTDPYFTADGVSLGYDVYYRGFMPYKAESSSSGSNNYETTRVGFGARMGVPVTEYDRVNFGLGVEHLQVKLHGDPKFQPYRYRQFINDHGEKNWILKGNVGWGRNTTDDALWPTRGYITSVNADLGLPGGDLQYYIFTHDQRWFFPLSKNFTLMLSGELGYAGSYGGTPNLPFFNNFYGGGLGSVRGYESGSLGPKVYESDSVGNRSTVNYGGTYKAFASAELLFPLPGIKDQRSVRLSLFADAGSVWDGKTYNNRAYDVSNPYGSNGYYTGEHKSSFSNELRYSAGAALTWLSPLGPMKFSYAFPLKRQDRDQVQRFQFQLGTTF</sequence>
<feature type="domain" description="POTRA" evidence="10">
    <location>
        <begin position="349"/>
        <end position="423"/>
    </location>
</feature>
<dbReference type="PROSITE" id="PS51779">
    <property type="entry name" value="POTRA"/>
    <property type="match status" value="5"/>
</dbReference>
<dbReference type="RefSeq" id="WP_182122014.1">
    <property type="nucleotide sequence ID" value="NZ_CP059567.1"/>
</dbReference>
<dbReference type="InterPro" id="IPR010827">
    <property type="entry name" value="BamA/TamA_POTRA"/>
</dbReference>
<dbReference type="AlphaFoldDB" id="A0A7D7S7J7"/>
<organism evidence="11 12">
    <name type="scientific">Neisseria shayeganii</name>
    <dbReference type="NCBI Taxonomy" id="607712"/>
    <lineage>
        <taxon>Bacteria</taxon>
        <taxon>Pseudomonadati</taxon>
        <taxon>Pseudomonadota</taxon>
        <taxon>Betaproteobacteria</taxon>
        <taxon>Neisseriales</taxon>
        <taxon>Neisseriaceae</taxon>
        <taxon>Neisseria</taxon>
    </lineage>
</organism>
<reference evidence="11 12" key="1">
    <citation type="submission" date="2020-07" db="EMBL/GenBank/DDBJ databases">
        <title>Genomic diversity of species in the Neisseriaceae family.</title>
        <authorList>
            <person name="Vincent A.T."/>
            <person name="Bernet E."/>
            <person name="Veyrier F.J."/>
        </authorList>
    </citation>
    <scope>NUCLEOTIDE SEQUENCE [LARGE SCALE GENOMIC DNA]</scope>
    <source>
        <strain evidence="11 12">DSM 22244</strain>
    </source>
</reference>
<accession>A0A7D7S7J7</accession>
<comment type="similarity">
    <text evidence="8">Belongs to the BamA family.</text>
</comment>
<keyword evidence="6 8" id="KW-0472">Membrane</keyword>
<evidence type="ECO:0000256" key="6">
    <source>
        <dbReference type="ARBA" id="ARBA00023136"/>
    </source>
</evidence>
<evidence type="ECO:0000256" key="2">
    <source>
        <dbReference type="ARBA" id="ARBA00022452"/>
    </source>
</evidence>
<protein>
    <recommendedName>
        <fullName evidence="8 9">Outer membrane protein assembly factor BamA</fullName>
    </recommendedName>
</protein>
<comment type="function">
    <text evidence="8">Part of the outer membrane protein assembly complex, which is involved in assembly and insertion of beta-barrel proteins into the outer membrane.</text>
</comment>
<gene>
    <name evidence="8 11" type="primary">bamA</name>
    <name evidence="11" type="ORF">H3L94_10895</name>
</gene>
<feature type="signal peptide" evidence="8">
    <location>
        <begin position="1"/>
        <end position="21"/>
    </location>
</feature>
<dbReference type="InterPro" id="IPR039910">
    <property type="entry name" value="D15-like"/>
</dbReference>
<keyword evidence="3 8" id="KW-0812">Transmembrane</keyword>
<dbReference type="InterPro" id="IPR023707">
    <property type="entry name" value="OM_assembly_BamA"/>
</dbReference>
<dbReference type="KEGG" id="nsg:H3L94_10895"/>
<evidence type="ECO:0000256" key="1">
    <source>
        <dbReference type="ARBA" id="ARBA00004370"/>
    </source>
</evidence>
<comment type="subunit">
    <text evidence="8">Part of the Bam complex.</text>
</comment>